<dbReference type="RefSeq" id="WP_129121140.1">
    <property type="nucleotide sequence ID" value="NZ_PEIB01000002.1"/>
</dbReference>
<evidence type="ECO:0000256" key="3">
    <source>
        <dbReference type="HAMAP-Rule" id="MF_01830"/>
    </source>
</evidence>
<dbReference type="Gene3D" id="3.30.2040.10">
    <property type="entry name" value="PSTPO5379-like domain"/>
    <property type="match status" value="1"/>
</dbReference>
<dbReference type="OrthoDB" id="149585at2"/>
<organism evidence="4 5">
    <name type="scientific">Veronia nyctiphanis</name>
    <dbReference type="NCBI Taxonomy" id="1278244"/>
    <lineage>
        <taxon>Bacteria</taxon>
        <taxon>Pseudomonadati</taxon>
        <taxon>Pseudomonadota</taxon>
        <taxon>Gammaproteobacteria</taxon>
        <taxon>Vibrionales</taxon>
        <taxon>Vibrionaceae</taxon>
        <taxon>Veronia</taxon>
    </lineage>
</organism>
<evidence type="ECO:0000313" key="4">
    <source>
        <dbReference type="EMBL" id="RXJ74670.1"/>
    </source>
</evidence>
<keyword evidence="5" id="KW-1185">Reference proteome</keyword>
<dbReference type="InterPro" id="IPR038021">
    <property type="entry name" value="Putative_hydro-lyase"/>
</dbReference>
<dbReference type="GO" id="GO:0016829">
    <property type="term" value="F:lyase activity"/>
    <property type="evidence" value="ECO:0007669"/>
    <property type="project" value="UniProtKB-KW"/>
</dbReference>
<comment type="caution">
    <text evidence="4">The sequence shown here is derived from an EMBL/GenBank/DDBJ whole genome shotgun (WGS) entry which is preliminary data.</text>
</comment>
<dbReference type="FunFam" id="3.30.2040.10:FF:000001">
    <property type="entry name" value="D-glutamate cyclase, mitochondrial"/>
    <property type="match status" value="1"/>
</dbReference>
<protein>
    <recommendedName>
        <fullName evidence="3">Putative hydro-lyase CS022_02890</fullName>
        <ecNumber evidence="3">4.2.1.-</ecNumber>
    </recommendedName>
</protein>
<accession>A0A4Q0YTU7</accession>
<dbReference type="Gene3D" id="3.40.1640.10">
    <property type="entry name" value="PSTPO5379-like"/>
    <property type="match status" value="1"/>
</dbReference>
<dbReference type="HAMAP" id="MF_01830">
    <property type="entry name" value="Hydro_lyase"/>
    <property type="match status" value="1"/>
</dbReference>
<dbReference type="AlphaFoldDB" id="A0A4Q0YTU7"/>
<dbReference type="EMBL" id="PEIB01000002">
    <property type="protein sequence ID" value="RXJ74670.1"/>
    <property type="molecule type" value="Genomic_DNA"/>
</dbReference>
<dbReference type="SUPFAM" id="SSF160920">
    <property type="entry name" value="PSTPO5379-like"/>
    <property type="match status" value="1"/>
</dbReference>
<dbReference type="PANTHER" id="PTHR32022">
    <property type="entry name" value="D-GLUTAMATE CYCLASE, MITOCHONDRIAL"/>
    <property type="match status" value="1"/>
</dbReference>
<evidence type="ECO:0000313" key="5">
    <source>
        <dbReference type="Proteomes" id="UP000290287"/>
    </source>
</evidence>
<gene>
    <name evidence="4" type="ORF">CS022_02890</name>
</gene>
<dbReference type="Proteomes" id="UP000290287">
    <property type="component" value="Unassembled WGS sequence"/>
</dbReference>
<dbReference type="Pfam" id="PF07286">
    <property type="entry name" value="D-Glu_cyclase"/>
    <property type="match status" value="1"/>
</dbReference>
<evidence type="ECO:0000256" key="1">
    <source>
        <dbReference type="ARBA" id="ARBA00007896"/>
    </source>
</evidence>
<dbReference type="NCBIfam" id="NF003969">
    <property type="entry name" value="PRK05463.1"/>
    <property type="match status" value="1"/>
</dbReference>
<dbReference type="EC" id="4.2.1.-" evidence="3"/>
<dbReference type="PANTHER" id="PTHR32022:SF10">
    <property type="entry name" value="D-GLUTAMATE CYCLASE, MITOCHONDRIAL"/>
    <property type="match status" value="1"/>
</dbReference>
<evidence type="ECO:0000256" key="2">
    <source>
        <dbReference type="ARBA" id="ARBA00023239"/>
    </source>
</evidence>
<sequence length="276" mass="30227">MPTPVTFSAPNDSYGIPVVEQANALRHQIRKGDFNLPTSGFAPGLVQGNIVILSKTWADDFLLFCQKNPVACPLLHVSLPGEPLMTPLGDDIDIRSDIPEYKIFRHGEFSQSMNDITSIWQNDFVTFVLGCSFSFEDALTKAGLTMRNIEEQVNVSMYKTTIPAHPSSHFHGNLVVSMRPFKPVDAIRAVQITTRLPKSHGAPIHLGDPSLIGIDDITKPDFGDSVTINSDEIPVFWACGVTPQLAIENAKPEIAITHAPGKMLVTDIANDHISLM</sequence>
<dbReference type="InterPro" id="IPR009906">
    <property type="entry name" value="D-Glu_cyclase"/>
</dbReference>
<dbReference type="PIRSF" id="PIRSF029755">
    <property type="entry name" value="UCP029755"/>
    <property type="match status" value="1"/>
</dbReference>
<proteinExistence type="inferred from homology"/>
<name>A0A4Q0YTU7_9GAMM</name>
<reference evidence="4 5" key="1">
    <citation type="submission" date="2017-10" db="EMBL/GenBank/DDBJ databases">
        <title>Nyctiphanis sp. nov., isolated from the stomach of the euphausiid Nyctiphanes simplex (Hansen, 1911) in the Gulf of California.</title>
        <authorList>
            <person name="Gomez-Gil B."/>
            <person name="Aguilar-Mendez M."/>
            <person name="Lopez-Cortes A."/>
            <person name="Gomez-Gutierrez J."/>
            <person name="Roque A."/>
            <person name="Lang E."/>
            <person name="Gonzalez-Castillo A."/>
        </authorList>
    </citation>
    <scope>NUCLEOTIDE SEQUENCE [LARGE SCALE GENOMIC DNA]</scope>
    <source>
        <strain evidence="4 5">CAIM 600</strain>
    </source>
</reference>
<comment type="similarity">
    <text evidence="1 3">Belongs to the D-glutamate cyclase family.</text>
</comment>
<keyword evidence="2 3" id="KW-0456">Lyase</keyword>
<dbReference type="InterPro" id="IPR016938">
    <property type="entry name" value="UPF0317"/>
</dbReference>